<dbReference type="InterPro" id="IPR000626">
    <property type="entry name" value="Ubiquitin-like_dom"/>
</dbReference>
<evidence type="ECO:0000313" key="2">
    <source>
        <dbReference type="EMBL" id="QSL66433.1"/>
    </source>
</evidence>
<dbReference type="Proteomes" id="UP000663699">
    <property type="component" value="Chromosome 12"/>
</dbReference>
<evidence type="ECO:0000313" key="3">
    <source>
        <dbReference type="Proteomes" id="UP000663699"/>
    </source>
</evidence>
<dbReference type="Gene3D" id="1.20.225.20">
    <property type="entry name" value="Ub domain-containing protein, DC-UbP/UBTD2, N-terminal domain"/>
    <property type="match status" value="1"/>
</dbReference>
<sequence>MGCSFSRHPFSYRGFGENSQETGNIYGDLNTRAFIPTCNLCRRNNSLKIPRSCTWVSDHPITMSNLIRRRKEFWETAASYGGNLEIWNTLRLVLETIPESLATAQTIINTAGIILPTGDLIDGCYDRRGSYYFIPPYIFSEPTNLISENSEQSKNDKPNCVIENEKNTKLSESQNSQIKNENANEIIVRLSDTSKDILIKIDSKNSIADMKQHVAKIAGINKPMHLFLLGKMLSDEKSLIDQGWKEGRVVQALILG</sequence>
<dbReference type="InterPro" id="IPR032752">
    <property type="entry name" value="DC-UbP/UBTD2_N"/>
</dbReference>
<dbReference type="CDD" id="cd17039">
    <property type="entry name" value="Ubl_ubiquitin_like"/>
    <property type="match status" value="1"/>
</dbReference>
<reference evidence="2" key="1">
    <citation type="submission" date="2020-06" db="EMBL/GenBank/DDBJ databases">
        <title>Genomes of multiple members of Pneumocystis genus reveal paths to human pathogen Pneumocystis jirovecii.</title>
        <authorList>
            <person name="Cisse O.H."/>
            <person name="Ma L."/>
            <person name="Dekker J."/>
            <person name="Khil P."/>
            <person name="Jo J."/>
            <person name="Brenchley J."/>
            <person name="Blair R."/>
            <person name="Pahar B."/>
            <person name="Chabe M."/>
            <person name="Van Rompay K.A."/>
            <person name="Keesler R."/>
            <person name="Sukura A."/>
            <person name="Hirsch V."/>
            <person name="Kutty G."/>
            <person name="Liu Y."/>
            <person name="Peng L."/>
            <person name="Chen J."/>
            <person name="Song J."/>
            <person name="Weissenbacher-Lang C."/>
            <person name="Xu J."/>
            <person name="Upham N.S."/>
            <person name="Stajich J.E."/>
            <person name="Cuomo C.A."/>
            <person name="Cushion M.T."/>
            <person name="Kovacs J.A."/>
        </authorList>
    </citation>
    <scope>NUCLEOTIDE SEQUENCE</scope>
    <source>
        <strain evidence="2">2A</strain>
    </source>
</reference>
<evidence type="ECO:0000259" key="1">
    <source>
        <dbReference type="PROSITE" id="PS50053"/>
    </source>
</evidence>
<dbReference type="SUPFAM" id="SSF54236">
    <property type="entry name" value="Ubiquitin-like"/>
    <property type="match status" value="1"/>
</dbReference>
<dbReference type="InterPro" id="IPR029071">
    <property type="entry name" value="Ubiquitin-like_domsf"/>
</dbReference>
<dbReference type="PROSITE" id="PS50053">
    <property type="entry name" value="UBIQUITIN_2"/>
    <property type="match status" value="1"/>
</dbReference>
<name>A0A899G0W1_9ASCO</name>
<keyword evidence="3" id="KW-1185">Reference proteome</keyword>
<gene>
    <name evidence="2" type="ORF">MERGE_000813</name>
</gene>
<dbReference type="PANTHER" id="PTHR13609">
    <property type="entry name" value="UBIQUITIN DOMAIN CONTAINING 1 PROTEIN-RELATED"/>
    <property type="match status" value="1"/>
</dbReference>
<organism evidence="2 3">
    <name type="scientific">Pneumocystis wakefieldiae</name>
    <dbReference type="NCBI Taxonomy" id="38082"/>
    <lineage>
        <taxon>Eukaryota</taxon>
        <taxon>Fungi</taxon>
        <taxon>Dikarya</taxon>
        <taxon>Ascomycota</taxon>
        <taxon>Taphrinomycotina</taxon>
        <taxon>Pneumocystomycetes</taxon>
        <taxon>Pneumocystaceae</taxon>
        <taxon>Pneumocystis</taxon>
    </lineage>
</organism>
<protein>
    <recommendedName>
        <fullName evidence="1">Ubiquitin-like domain-containing protein</fullName>
    </recommendedName>
</protein>
<dbReference type="Pfam" id="PF16455">
    <property type="entry name" value="UBD"/>
    <property type="match status" value="1"/>
</dbReference>
<dbReference type="AlphaFoldDB" id="A0A899G0W1"/>
<dbReference type="EMBL" id="CP054543">
    <property type="protein sequence ID" value="QSL66433.1"/>
    <property type="molecule type" value="Genomic_DNA"/>
</dbReference>
<dbReference type="OrthoDB" id="1640476at2759"/>
<accession>A0A899G0W1</accession>
<dbReference type="InterPro" id="IPR039869">
    <property type="entry name" value="UBTD1/2"/>
</dbReference>
<dbReference type="InterPro" id="IPR038169">
    <property type="entry name" value="DC-UbP/UBTD2_N_sf"/>
</dbReference>
<feature type="domain" description="Ubiquitin-like" evidence="1">
    <location>
        <begin position="184"/>
        <end position="254"/>
    </location>
</feature>
<dbReference type="Gene3D" id="3.10.20.90">
    <property type="entry name" value="Phosphatidylinositol 3-kinase Catalytic Subunit, Chain A, domain 1"/>
    <property type="match status" value="1"/>
</dbReference>
<proteinExistence type="predicted"/>